<gene>
    <name evidence="3" type="ORF">PIB30_033888</name>
</gene>
<dbReference type="InterPro" id="IPR058594">
    <property type="entry name" value="PB1-like_dom_pln"/>
</dbReference>
<evidence type="ECO:0000256" key="1">
    <source>
        <dbReference type="SAM" id="MobiDB-lite"/>
    </source>
</evidence>
<dbReference type="Proteomes" id="UP001341840">
    <property type="component" value="Unassembled WGS sequence"/>
</dbReference>
<name>A0ABU6UBD3_9FABA</name>
<evidence type="ECO:0000313" key="3">
    <source>
        <dbReference type="EMBL" id="MED6158566.1"/>
    </source>
</evidence>
<organism evidence="3 4">
    <name type="scientific">Stylosanthes scabra</name>
    <dbReference type="NCBI Taxonomy" id="79078"/>
    <lineage>
        <taxon>Eukaryota</taxon>
        <taxon>Viridiplantae</taxon>
        <taxon>Streptophyta</taxon>
        <taxon>Embryophyta</taxon>
        <taxon>Tracheophyta</taxon>
        <taxon>Spermatophyta</taxon>
        <taxon>Magnoliopsida</taxon>
        <taxon>eudicotyledons</taxon>
        <taxon>Gunneridae</taxon>
        <taxon>Pentapetalae</taxon>
        <taxon>rosids</taxon>
        <taxon>fabids</taxon>
        <taxon>Fabales</taxon>
        <taxon>Fabaceae</taxon>
        <taxon>Papilionoideae</taxon>
        <taxon>50 kb inversion clade</taxon>
        <taxon>dalbergioids sensu lato</taxon>
        <taxon>Dalbergieae</taxon>
        <taxon>Pterocarpus clade</taxon>
        <taxon>Stylosanthes</taxon>
    </lineage>
</organism>
<protein>
    <recommendedName>
        <fullName evidence="2">PB1-like domain-containing protein</fullName>
    </recommendedName>
</protein>
<accession>A0ABU6UBD3</accession>
<comment type="caution">
    <text evidence="3">The sequence shown here is derived from an EMBL/GenBank/DDBJ whole genome shotgun (WGS) entry which is preliminary data.</text>
</comment>
<feature type="region of interest" description="Disordered" evidence="1">
    <location>
        <begin position="121"/>
        <end position="162"/>
    </location>
</feature>
<proteinExistence type="predicted"/>
<feature type="domain" description="PB1-like" evidence="2">
    <location>
        <begin position="6"/>
        <end position="61"/>
    </location>
</feature>
<reference evidence="3 4" key="1">
    <citation type="journal article" date="2023" name="Plants (Basel)">
        <title>Bridging the Gap: Combining Genomics and Transcriptomics Approaches to Understand Stylosanthes scabra, an Orphan Legume from the Brazilian Caatinga.</title>
        <authorList>
            <person name="Ferreira-Neto J.R.C."/>
            <person name="da Silva M.D."/>
            <person name="Binneck E."/>
            <person name="de Melo N.F."/>
            <person name="da Silva R.H."/>
            <person name="de Melo A.L.T.M."/>
            <person name="Pandolfi V."/>
            <person name="Bustamante F.O."/>
            <person name="Brasileiro-Vidal A.C."/>
            <person name="Benko-Iseppon A.M."/>
        </authorList>
    </citation>
    <scope>NUCLEOTIDE SEQUENCE [LARGE SCALE GENOMIC DNA]</scope>
    <source>
        <tissue evidence="3">Leaves</tissue>
    </source>
</reference>
<evidence type="ECO:0000313" key="4">
    <source>
        <dbReference type="Proteomes" id="UP001341840"/>
    </source>
</evidence>
<feature type="compositionally biased region" description="Basic residues" evidence="1">
    <location>
        <begin position="150"/>
        <end position="162"/>
    </location>
</feature>
<evidence type="ECO:0000259" key="2">
    <source>
        <dbReference type="Pfam" id="PF26130"/>
    </source>
</evidence>
<sequence>MASVFVKLVFHHGGRFERNSGGTLEYVNGMVKEYDEMDLDFLNFGDFVKLLEELGINDLRQHLIDNPNLSEFHLYFEHPVNEPHMVDFVDLEGMSGDDVLVEEIHGDGYDGDTNEEHVAEDVVSHKGKGKCTNSTRKSAAQIEKAQRNKSSPKKKVKTPKKK</sequence>
<dbReference type="EMBL" id="JASCZI010120984">
    <property type="protein sequence ID" value="MED6158566.1"/>
    <property type="molecule type" value="Genomic_DNA"/>
</dbReference>
<keyword evidence="4" id="KW-1185">Reference proteome</keyword>
<dbReference type="Pfam" id="PF26130">
    <property type="entry name" value="PB1-like"/>
    <property type="match status" value="1"/>
</dbReference>